<reference evidence="1 2" key="1">
    <citation type="submission" date="2023-10" db="EMBL/GenBank/DDBJ databases">
        <title>Saccharopolyspora sp. nov., isolated from mangrove soil.</title>
        <authorList>
            <person name="Lu Y."/>
            <person name="Liu W."/>
        </authorList>
    </citation>
    <scope>NUCLEOTIDE SEQUENCE [LARGE SCALE GENOMIC DNA]</scope>
    <source>
        <strain evidence="1 2">S2-29</strain>
    </source>
</reference>
<dbReference type="RefSeq" id="WP_324264138.1">
    <property type="nucleotide sequence ID" value="NZ_JAWLNX010000002.1"/>
</dbReference>
<name>A0ABU6A4T9_9PSEU</name>
<accession>A0ABU6A4T9</accession>
<sequence>MRIADNERMLRASWTAMHVREFDDRKVCSSADASFMVELWSWEVAEHNPLRGLTCSTYTLDDCDVLEALDWCREHQSNPGCFVLCAASWTNHRNLETLWLTGHAPQSPGTYQPSASATYVALPYIPRSQRRGNS</sequence>
<protein>
    <submittedName>
        <fullName evidence="1">Uncharacterized protein</fullName>
    </submittedName>
</protein>
<comment type="caution">
    <text evidence="1">The sequence shown here is derived from an EMBL/GenBank/DDBJ whole genome shotgun (WGS) entry which is preliminary data.</text>
</comment>
<evidence type="ECO:0000313" key="2">
    <source>
        <dbReference type="Proteomes" id="UP001327093"/>
    </source>
</evidence>
<evidence type="ECO:0000313" key="1">
    <source>
        <dbReference type="EMBL" id="MEB3366568.1"/>
    </source>
</evidence>
<dbReference type="EMBL" id="JAWLNX010000002">
    <property type="protein sequence ID" value="MEB3366568.1"/>
    <property type="molecule type" value="Genomic_DNA"/>
</dbReference>
<proteinExistence type="predicted"/>
<gene>
    <name evidence="1" type="ORF">R4I43_04045</name>
</gene>
<organism evidence="1 2">
    <name type="scientific">Saccharopolyspora mangrovi</name>
    <dbReference type="NCBI Taxonomy" id="3082379"/>
    <lineage>
        <taxon>Bacteria</taxon>
        <taxon>Bacillati</taxon>
        <taxon>Actinomycetota</taxon>
        <taxon>Actinomycetes</taxon>
        <taxon>Pseudonocardiales</taxon>
        <taxon>Pseudonocardiaceae</taxon>
        <taxon>Saccharopolyspora</taxon>
    </lineage>
</organism>
<keyword evidence="2" id="KW-1185">Reference proteome</keyword>
<dbReference type="Proteomes" id="UP001327093">
    <property type="component" value="Unassembled WGS sequence"/>
</dbReference>